<accession>A0A1T5M097</accession>
<protein>
    <submittedName>
        <fullName evidence="2">Uncharacterized protein</fullName>
    </submittedName>
</protein>
<keyword evidence="3" id="KW-1185">Reference proteome</keyword>
<feature type="chain" id="PRO_5013205251" evidence="1">
    <location>
        <begin position="27"/>
        <end position="1550"/>
    </location>
</feature>
<reference evidence="2 3" key="1">
    <citation type="submission" date="2017-02" db="EMBL/GenBank/DDBJ databases">
        <authorList>
            <person name="Peterson S.W."/>
        </authorList>
    </citation>
    <scope>NUCLEOTIDE SEQUENCE [LARGE SCALE GENOMIC DNA]</scope>
    <source>
        <strain evidence="2 3">DSM 25262</strain>
    </source>
</reference>
<gene>
    <name evidence="2" type="ORF">SAMN05660236_3994</name>
</gene>
<name>A0A1T5M097_9BACT</name>
<dbReference type="Proteomes" id="UP000190961">
    <property type="component" value="Unassembled WGS sequence"/>
</dbReference>
<organism evidence="2 3">
    <name type="scientific">Ohtaekwangia koreensis</name>
    <dbReference type="NCBI Taxonomy" id="688867"/>
    <lineage>
        <taxon>Bacteria</taxon>
        <taxon>Pseudomonadati</taxon>
        <taxon>Bacteroidota</taxon>
        <taxon>Cytophagia</taxon>
        <taxon>Cytophagales</taxon>
        <taxon>Fulvivirgaceae</taxon>
        <taxon>Ohtaekwangia</taxon>
    </lineage>
</organism>
<evidence type="ECO:0000313" key="2">
    <source>
        <dbReference type="EMBL" id="SKC81652.1"/>
    </source>
</evidence>
<proteinExistence type="predicted"/>
<keyword evidence="1" id="KW-0732">Signal</keyword>
<dbReference type="RefSeq" id="WP_143785843.1">
    <property type="nucleotide sequence ID" value="NZ_FUZU01000003.1"/>
</dbReference>
<dbReference type="EMBL" id="FUZU01000003">
    <property type="protein sequence ID" value="SKC81652.1"/>
    <property type="molecule type" value="Genomic_DNA"/>
</dbReference>
<dbReference type="STRING" id="688867.SAMN05660236_3994"/>
<evidence type="ECO:0000313" key="3">
    <source>
        <dbReference type="Proteomes" id="UP000190961"/>
    </source>
</evidence>
<feature type="signal peptide" evidence="1">
    <location>
        <begin position="1"/>
        <end position="26"/>
    </location>
</feature>
<sequence length="1550" mass="170883">MCCKNFIVSVRALCLVLLLFASGQQAFGLEKDSTLVAASRGQKSNEQYRIFPVGTGYTERNFSLHSSESELTEAYLKQYIGEDGDAAFSREQAKAAIDKLNELGTFVTSLTSDKLHELPIGFKKVINSTTITIAISEVKFKAGYAEFTAFAKLDIPQEPRELYFGLEGIKLTYEGGIVGDAKLVLLGDIPIRFNGGASVLILKGSTNPKAAAPDSKTYLSFDCNGFKEVGLAADIEFPRTLLIPVDPNGKRYENADKRVKGSFTTVVTDWNDILVEFTLPDFEMPLIKDMRFSIETAVLDFSDLRNSPSVAYPEGYEAEYLEAGHTELWRGVYAKSVEIVLPEAFEDKTKPDKRISFTGLDMLIDNNGLSGSFTGKNLLPIEKGTASGWKLSVDEMQIKLEANNLTGASFKGMLGLPIAEKDTFAYEAVMMPDEYLLKVSVRNKFSFSALNATVEIDPNSYVQLKLTDNKFRPEAMLHGRMSMKVSKNEDGSDAMGEFKGIEFKSLHIMTETPYIEVEYFGYKGELKFANFPVSINDIGLTAQGGKAKLGFNLKLNLMSGQFGATTRLEVKSKLEKREDGSQSWKYDGIGISAIQIKATISGSLEIEGALSILDDDPIYGDGIAGQLQAKFIPVKVEVKAKAMFGSTTYRYWYVEGSVSYGDGIPVVGPLRIHGFGGGAYYHMKRQAKGVVAGSSLTVMDYIPDDKIHFGIKAAVLFNVATRSVVDGEASFEIGFTKSYGISYIGFFGDAKFIGKIPGTENIEGFVTEQQANFAKYEDAFVKDNPLLAQTLETLKVNEPSQAAAALLGDAKKMGESGMISAHVGMMMDFTNKSFHSTFDVYVNVAGGLLRGIGNDNRAGWSVMHIDSDSWYIYMGTPVDRMGIQFGIGSFSVKTGGYFMAGSKVLDSPPPPTIIADMLGIEMAKLDYMRDANALEDGRGFAFGTNFSVETGEMRSFILYASFKAGAGFDIMLRDYGDAHCAGQIEPIGIGGWYANGQAYAYMQGEVGVKIKIFGINKKFSVLRGGSAVLLQARLPNPTMFKGYLAVKVDILGGLVSGNFRLKVALGSDCEIVNDSGSPLALNVIADLKPIDKTKDVDVFAAPQAAFNMRMEHPFYVEDDQGSKSYRIKLEEFTVADNGTAIAGRLEWNKNRDLVTFYSAETLPPHKELKAVVKVSFELQQGSTWQPVYEEGKKALEFKEITFTTGDAPDNIPLSNIEYAYPVAEQRNYYRDESKEGYIQLKRGQSYLFSDAWRYEIVNGKTGQAMKKQEVVYNAAEKRIDFTLDALDLNASYTIGMVATPRDSSSAQQGTVEQVIKNDAGDLTIRQNQASEVQQTDLGKSLIEYSFHTSKHALYSDKIKSMTIVQPLIGKISSDVISLQPQVATYEGFDVVELIGTQYSGRQALSVVVALPQDAYYRQDIYPLLYQEYPIAGQIRLHRDTATLGFYPSRALPIMSLYQMQAELSEPTGITTTRVPYIYNLPDVYHQDFIDLQTQVVNTFLGTDQQNRYASIIMGGYPMIRAGNYPVKFQYILPNGKQGSSAIFMYNNPIK</sequence>
<dbReference type="OrthoDB" id="1521695at2"/>
<evidence type="ECO:0000256" key="1">
    <source>
        <dbReference type="SAM" id="SignalP"/>
    </source>
</evidence>